<organism evidence="3 4">
    <name type="scientific">Dinothrombium tinctorium</name>
    <dbReference type="NCBI Taxonomy" id="1965070"/>
    <lineage>
        <taxon>Eukaryota</taxon>
        <taxon>Metazoa</taxon>
        <taxon>Ecdysozoa</taxon>
        <taxon>Arthropoda</taxon>
        <taxon>Chelicerata</taxon>
        <taxon>Arachnida</taxon>
        <taxon>Acari</taxon>
        <taxon>Acariformes</taxon>
        <taxon>Trombidiformes</taxon>
        <taxon>Prostigmata</taxon>
        <taxon>Anystina</taxon>
        <taxon>Parasitengona</taxon>
        <taxon>Trombidioidea</taxon>
        <taxon>Trombidiidae</taxon>
        <taxon>Dinothrombium</taxon>
    </lineage>
</organism>
<accession>A0A3S4QVV5</accession>
<proteinExistence type="predicted"/>
<dbReference type="Gene3D" id="3.60.10.10">
    <property type="entry name" value="Endonuclease/exonuclease/phosphatase"/>
    <property type="match status" value="1"/>
</dbReference>
<comment type="caution">
    <text evidence="3">The sequence shown here is derived from an EMBL/GenBank/DDBJ whole genome shotgun (WGS) entry which is preliminary data.</text>
</comment>
<keyword evidence="3" id="KW-0695">RNA-directed DNA polymerase</keyword>
<dbReference type="STRING" id="1965070.A0A3S4QVV5"/>
<dbReference type="Pfam" id="PF00078">
    <property type="entry name" value="RVT_1"/>
    <property type="match status" value="1"/>
</dbReference>
<evidence type="ECO:0000313" key="4">
    <source>
        <dbReference type="Proteomes" id="UP000285301"/>
    </source>
</evidence>
<evidence type="ECO:0000259" key="2">
    <source>
        <dbReference type="PROSITE" id="PS50878"/>
    </source>
</evidence>
<keyword evidence="3" id="KW-0808">Transferase</keyword>
<evidence type="ECO:0000313" key="3">
    <source>
        <dbReference type="EMBL" id="RWS08398.1"/>
    </source>
</evidence>
<keyword evidence="3" id="KW-0548">Nucleotidyltransferase</keyword>
<dbReference type="InterPro" id="IPR043128">
    <property type="entry name" value="Rev_trsase/Diguanyl_cyclase"/>
</dbReference>
<dbReference type="Gene3D" id="3.30.70.270">
    <property type="match status" value="1"/>
</dbReference>
<dbReference type="PANTHER" id="PTHR47027:SF28">
    <property type="entry name" value="ENDONUCLEASE-REVERSE TRANSCRIPTASE"/>
    <property type="match status" value="1"/>
</dbReference>
<dbReference type="EMBL" id="NCKU01002988">
    <property type="protein sequence ID" value="RWS08398.1"/>
    <property type="molecule type" value="Genomic_DNA"/>
</dbReference>
<dbReference type="AlphaFoldDB" id="A0A3S4QVV5"/>
<dbReference type="OrthoDB" id="418748at2759"/>
<dbReference type="InterPro" id="IPR000477">
    <property type="entry name" value="RT_dom"/>
</dbReference>
<name>A0A3S4QVV5_9ACAR</name>
<dbReference type="InterPro" id="IPR043502">
    <property type="entry name" value="DNA/RNA_pol_sf"/>
</dbReference>
<reference evidence="3 4" key="1">
    <citation type="journal article" date="2018" name="Gigascience">
        <title>Genomes of trombidid mites reveal novel predicted allergens and laterally-transferred genes associated with secondary metabolism.</title>
        <authorList>
            <person name="Dong X."/>
            <person name="Chaisiri K."/>
            <person name="Xia D."/>
            <person name="Armstrong S.D."/>
            <person name="Fang Y."/>
            <person name="Donnelly M.J."/>
            <person name="Kadowaki T."/>
            <person name="McGarry J.W."/>
            <person name="Darby A.C."/>
            <person name="Makepeace B.L."/>
        </authorList>
    </citation>
    <scope>NUCLEOTIDE SEQUENCE [LARGE SCALE GENOMIC DNA]</scope>
    <source>
        <strain evidence="3">UoL-WK</strain>
    </source>
</reference>
<evidence type="ECO:0000256" key="1">
    <source>
        <dbReference type="SAM" id="MobiDB-lite"/>
    </source>
</evidence>
<keyword evidence="4" id="KW-1185">Reference proteome</keyword>
<feature type="region of interest" description="Disordered" evidence="1">
    <location>
        <begin position="789"/>
        <end position="816"/>
    </location>
</feature>
<gene>
    <name evidence="3" type="ORF">B4U79_00193</name>
</gene>
<dbReference type="InterPro" id="IPR036691">
    <property type="entry name" value="Endo/exonu/phosph_ase_sf"/>
</dbReference>
<sequence>LRSVGPDEYIAVGGDLNGHVGQERDGYQRVHGGHGFGPRNNDGCRALDCSVAHDLAVANTFFKKRPAHLITYSSGGRETQIDYWLIRRCHLSLVTNVKVIPSTNIGPQHRLLVMDLKLNIGQKQKPRTTKATRIKWWRLPDCKREFKATVNHIEMDLNQPAAAIWDSAVSHIHGVASSILGKTQPGKRFIDKQIWWWNDEVQRAIKEKKAMFKTWFKSRDANDYLQYKSLKSAAKRAVAQAKAVHYDRLYEELDTPAGANKVYRLAKARHQATQDIGQVKHIKDENNQILRDPPAILRRWSEYFSKICGDEFPHPPIPHTNPIHGPAPKITTAEVKASINKMKNGKAPGPDDVPAEAWKLLSDHGILILTTLFNQIIEEGAVPEAWLTSTTVPIWKGKGDVTECSNYRPIRLLCHAVKIFERVINARIRDIATITRNQCGFVQGCSTIDAIHAARLLLEKHREKNIPVHTAFLDLEKAFDKVPHDLIWHSLRTHGVPEVYVKWVKLLYHNARSTVRCPLGSSPPFAINVGVHQGSALSPLLFILCMDTVTADLQKPHPWTLLYADDVLLASETRYELQQQAQKWKERLDTNGMRLNLKKTEYMECGPQTTGTIQLAGEDLKKASEFKYLGSVISSDGNLLPDVRARMNAAWMKWHQVTGILCDRRMPTHLKSKIYKTVVRPVALYGSECWPATAKHEQAMHSMEMRMLRWSLGLTRWDHILNADIRERLGIAPITDKMREARLRWYGHIARREDTSVAKTAMQLSPQGQRPRGRPKKRWMDRLKEDMKAANVMPEDAHDRVKWRRHCKTADPSARD</sequence>
<dbReference type="SUPFAM" id="SSF56672">
    <property type="entry name" value="DNA/RNA polymerases"/>
    <property type="match status" value="1"/>
</dbReference>
<dbReference type="PROSITE" id="PS50878">
    <property type="entry name" value="RT_POL"/>
    <property type="match status" value="1"/>
</dbReference>
<dbReference type="PANTHER" id="PTHR47027">
    <property type="entry name" value="REVERSE TRANSCRIPTASE DOMAIN-CONTAINING PROTEIN"/>
    <property type="match status" value="1"/>
</dbReference>
<protein>
    <submittedName>
        <fullName evidence="3">RNA-directed DNA polymerase from mobile element jockey-like protein</fullName>
    </submittedName>
</protein>
<feature type="domain" description="Reverse transcriptase" evidence="2">
    <location>
        <begin position="375"/>
        <end position="633"/>
    </location>
</feature>
<dbReference type="CDD" id="cd01650">
    <property type="entry name" value="RT_nLTR_like"/>
    <property type="match status" value="1"/>
</dbReference>
<feature type="non-terminal residue" evidence="3">
    <location>
        <position position="1"/>
    </location>
</feature>
<dbReference type="GO" id="GO:0003964">
    <property type="term" value="F:RNA-directed DNA polymerase activity"/>
    <property type="evidence" value="ECO:0007669"/>
    <property type="project" value="UniProtKB-KW"/>
</dbReference>
<dbReference type="Proteomes" id="UP000285301">
    <property type="component" value="Unassembled WGS sequence"/>
</dbReference>